<dbReference type="Proteomes" id="UP000229681">
    <property type="component" value="Unassembled WGS sequence"/>
</dbReference>
<reference evidence="1 2" key="1">
    <citation type="submission" date="2017-11" db="EMBL/GenBank/DDBJ databases">
        <title>Evolution of Phototrophy in the Chloroflexi Phylum Driven by Horizontal Gene Transfer.</title>
        <authorList>
            <person name="Ward L.M."/>
            <person name="Hemp J."/>
            <person name="Shih P.M."/>
            <person name="Mcglynn S.E."/>
            <person name="Fischer W."/>
        </authorList>
    </citation>
    <scope>NUCLEOTIDE SEQUENCE [LARGE SCALE GENOMIC DNA]</scope>
    <source>
        <strain evidence="1">JP3_13</strain>
    </source>
</reference>
<evidence type="ECO:0008006" key="3">
    <source>
        <dbReference type="Google" id="ProtNLM"/>
    </source>
</evidence>
<dbReference type="InterPro" id="IPR036890">
    <property type="entry name" value="HATPase_C_sf"/>
</dbReference>
<accession>A0A2M8PBA8</accession>
<comment type="caution">
    <text evidence="1">The sequence shown here is derived from an EMBL/GenBank/DDBJ whole genome shotgun (WGS) entry which is preliminary data.</text>
</comment>
<organism evidence="1 2">
    <name type="scientific">Candidatus Thermofonsia Clade 1 bacterium</name>
    <dbReference type="NCBI Taxonomy" id="2364210"/>
    <lineage>
        <taxon>Bacteria</taxon>
        <taxon>Bacillati</taxon>
        <taxon>Chloroflexota</taxon>
        <taxon>Candidatus Thermofontia</taxon>
        <taxon>Candidatus Thermofonsia Clade 1</taxon>
    </lineage>
</organism>
<protein>
    <recommendedName>
        <fullName evidence="3">Histidine kinase domain-containing protein</fullName>
    </recommendedName>
</protein>
<dbReference type="Gene3D" id="3.30.565.10">
    <property type="entry name" value="Histidine kinase-like ATPase, C-terminal domain"/>
    <property type="match status" value="1"/>
</dbReference>
<evidence type="ECO:0000313" key="2">
    <source>
        <dbReference type="Proteomes" id="UP000229681"/>
    </source>
</evidence>
<proteinExistence type="predicted"/>
<dbReference type="SUPFAM" id="SSF55874">
    <property type="entry name" value="ATPase domain of HSP90 chaperone/DNA topoisomerase II/histidine kinase"/>
    <property type="match status" value="1"/>
</dbReference>
<dbReference type="EMBL" id="PGTM01000268">
    <property type="protein sequence ID" value="PJF34802.1"/>
    <property type="molecule type" value="Genomic_DNA"/>
</dbReference>
<dbReference type="AlphaFoldDB" id="A0A2M8PBA8"/>
<sequence length="185" mass="20603">MRDGVVKLITDRLVLYDVVEQARQALAARFAAQQVSLHNQVAPELPRIVLDERLFTQALIYLLESLLGANAAAGALHCWAEFEASPPHFHLRLHDTRPQTDLAALRRLFYAPMSALLSQRHSLPVILSRVVMRAHGGALQISRREQDGIMFDLFLPLMAVEPSVKALPAAQLFSDQPIEQPGDNL</sequence>
<gene>
    <name evidence="1" type="ORF">CUN49_13830</name>
</gene>
<name>A0A2M8PBA8_9CHLR</name>
<evidence type="ECO:0000313" key="1">
    <source>
        <dbReference type="EMBL" id="PJF34802.1"/>
    </source>
</evidence>